<dbReference type="PANTHER" id="PTHR43625:SF81">
    <property type="entry name" value="OS01G0618100 PROTEIN"/>
    <property type="match status" value="1"/>
</dbReference>
<dbReference type="InterPro" id="IPR050791">
    <property type="entry name" value="Aldo-Keto_reductase"/>
</dbReference>
<evidence type="ECO:0000259" key="3">
    <source>
        <dbReference type="Pfam" id="PF00248"/>
    </source>
</evidence>
<keyword evidence="6" id="KW-1185">Reference proteome</keyword>
<dbReference type="Pfam" id="PF00248">
    <property type="entry name" value="Aldo_ket_red"/>
    <property type="match status" value="1"/>
</dbReference>
<gene>
    <name evidence="4" type="ORF">ILEXP_LOCUS3009</name>
    <name evidence="5" type="ORF">ILEXP_LOCUS36978</name>
</gene>
<dbReference type="EMBL" id="CAUOFW020000730">
    <property type="protein sequence ID" value="CAK9136043.1"/>
    <property type="molecule type" value="Genomic_DNA"/>
</dbReference>
<dbReference type="InterPro" id="IPR023210">
    <property type="entry name" value="NADP_OxRdtase_dom"/>
</dbReference>
<evidence type="ECO:0000313" key="4">
    <source>
        <dbReference type="EMBL" id="CAK9136043.1"/>
    </source>
</evidence>
<dbReference type="AlphaFoldDB" id="A0ABC8QTW9"/>
<dbReference type="Proteomes" id="UP001642360">
    <property type="component" value="Unassembled WGS sequence"/>
</dbReference>
<accession>A0ABC8QTW9</accession>
<dbReference type="Gene3D" id="3.20.20.100">
    <property type="entry name" value="NADP-dependent oxidoreductase domain"/>
    <property type="match status" value="1"/>
</dbReference>
<dbReference type="InterPro" id="IPR036812">
    <property type="entry name" value="NAD(P)_OxRdtase_dom_sf"/>
</dbReference>
<comment type="caution">
    <text evidence="4">The sequence shown here is derived from an EMBL/GenBank/DDBJ whole genome shotgun (WGS) entry which is preliminary data.</text>
</comment>
<keyword evidence="2" id="KW-0560">Oxidoreductase</keyword>
<proteinExistence type="predicted"/>
<reference evidence="4 6" key="1">
    <citation type="submission" date="2024-02" db="EMBL/GenBank/DDBJ databases">
        <authorList>
            <person name="Vignale AGUSTIN F."/>
            <person name="Sosa J E."/>
            <person name="Modenutti C."/>
        </authorList>
    </citation>
    <scope>NUCLEOTIDE SEQUENCE [LARGE SCALE GENOMIC DNA]</scope>
</reference>
<sequence>MDCYLSRNHILQALKQLPREKIQLATKFGVFKFDPTLVVVKGTPEYARSCCETSLRRLRLEYIDLFYVHRIDTTVPIEETMGELKKLVEEGKIRYIGLSEANSDTIRRAHAVRPITALQMEYSLWTHDIEEEIIPLYRELGIGLVSYSPVGRGLFAGKAVVEILPPNSFLETHPRFTGQNFEKNKTIYLRLEALAKKHGCTPAQLAIAWVLHQGDDVVPIPDCAPTESAIEEVFPASESITTS</sequence>
<dbReference type="PANTHER" id="PTHR43625">
    <property type="entry name" value="AFLATOXIN B1 ALDEHYDE REDUCTASE"/>
    <property type="match status" value="1"/>
</dbReference>
<dbReference type="EMBL" id="CAUOFW020004898">
    <property type="protein sequence ID" value="CAK9167695.1"/>
    <property type="molecule type" value="Genomic_DNA"/>
</dbReference>
<evidence type="ECO:0000256" key="1">
    <source>
        <dbReference type="ARBA" id="ARBA00022857"/>
    </source>
</evidence>
<name>A0ABC8QTW9_9AQUA</name>
<evidence type="ECO:0000313" key="6">
    <source>
        <dbReference type="Proteomes" id="UP001642360"/>
    </source>
</evidence>
<evidence type="ECO:0000256" key="2">
    <source>
        <dbReference type="ARBA" id="ARBA00023002"/>
    </source>
</evidence>
<feature type="domain" description="NADP-dependent oxidoreductase" evidence="3">
    <location>
        <begin position="6"/>
        <end position="233"/>
    </location>
</feature>
<evidence type="ECO:0000313" key="5">
    <source>
        <dbReference type="EMBL" id="CAK9167695.1"/>
    </source>
</evidence>
<dbReference type="GO" id="GO:0016491">
    <property type="term" value="F:oxidoreductase activity"/>
    <property type="evidence" value="ECO:0007669"/>
    <property type="project" value="UniProtKB-KW"/>
</dbReference>
<organism evidence="4 6">
    <name type="scientific">Ilex paraguariensis</name>
    <name type="common">yerba mate</name>
    <dbReference type="NCBI Taxonomy" id="185542"/>
    <lineage>
        <taxon>Eukaryota</taxon>
        <taxon>Viridiplantae</taxon>
        <taxon>Streptophyta</taxon>
        <taxon>Embryophyta</taxon>
        <taxon>Tracheophyta</taxon>
        <taxon>Spermatophyta</taxon>
        <taxon>Magnoliopsida</taxon>
        <taxon>eudicotyledons</taxon>
        <taxon>Gunneridae</taxon>
        <taxon>Pentapetalae</taxon>
        <taxon>asterids</taxon>
        <taxon>campanulids</taxon>
        <taxon>Aquifoliales</taxon>
        <taxon>Aquifoliaceae</taxon>
        <taxon>Ilex</taxon>
    </lineage>
</organism>
<keyword evidence="1" id="KW-0521">NADP</keyword>
<dbReference type="SUPFAM" id="SSF51430">
    <property type="entry name" value="NAD(P)-linked oxidoreductase"/>
    <property type="match status" value="1"/>
</dbReference>
<protein>
    <recommendedName>
        <fullName evidence="3">NADP-dependent oxidoreductase domain-containing protein</fullName>
    </recommendedName>
</protein>